<feature type="coiled-coil region" evidence="1">
    <location>
        <begin position="68"/>
        <end position="126"/>
    </location>
</feature>
<keyword evidence="4" id="KW-1185">Reference proteome</keyword>
<gene>
    <name evidence="3" type="ORF">JCM14722_16460</name>
</gene>
<organism evidence="3 4">
    <name type="scientific">Pseudodesulfovibrio portus</name>
    <dbReference type="NCBI Taxonomy" id="231439"/>
    <lineage>
        <taxon>Bacteria</taxon>
        <taxon>Pseudomonadati</taxon>
        <taxon>Thermodesulfobacteriota</taxon>
        <taxon>Desulfovibrionia</taxon>
        <taxon>Desulfovibrionales</taxon>
        <taxon>Desulfovibrionaceae</taxon>
    </lineage>
</organism>
<dbReference type="RefSeq" id="WP_264980996.1">
    <property type="nucleotide sequence ID" value="NZ_AP026708.1"/>
</dbReference>
<sequence length="151" mass="16661">MAIESLAQQTSVFVDSMNLRLSSAEKTADENAQEAKTPAQGDTVTISEEARAIIAMEKQDQSGQTDEESDMDQTIQTLKDQIEKLEQEIKDLEDKPIPEAQKRTQIQDKETRLMELRDQLVKAQQTKLKIDGQTLGGGTSAEGFGNSVASF</sequence>
<name>A0ABN6RSN5_9BACT</name>
<evidence type="ECO:0000313" key="3">
    <source>
        <dbReference type="EMBL" id="BDQ34104.1"/>
    </source>
</evidence>
<evidence type="ECO:0000256" key="2">
    <source>
        <dbReference type="SAM" id="MobiDB-lite"/>
    </source>
</evidence>
<keyword evidence="1" id="KW-0175">Coiled coil</keyword>
<proteinExistence type="predicted"/>
<evidence type="ECO:0000256" key="1">
    <source>
        <dbReference type="SAM" id="Coils"/>
    </source>
</evidence>
<feature type="region of interest" description="Disordered" evidence="2">
    <location>
        <begin position="132"/>
        <end position="151"/>
    </location>
</feature>
<feature type="region of interest" description="Disordered" evidence="2">
    <location>
        <begin position="24"/>
        <end position="45"/>
    </location>
</feature>
<evidence type="ECO:0008006" key="5">
    <source>
        <dbReference type="Google" id="ProtNLM"/>
    </source>
</evidence>
<dbReference type="EMBL" id="AP026708">
    <property type="protein sequence ID" value="BDQ34104.1"/>
    <property type="molecule type" value="Genomic_DNA"/>
</dbReference>
<protein>
    <recommendedName>
        <fullName evidence="5">FlxA-like protein</fullName>
    </recommendedName>
</protein>
<dbReference type="Proteomes" id="UP001061361">
    <property type="component" value="Chromosome"/>
</dbReference>
<reference evidence="3" key="1">
    <citation type="submission" date="2022-08" db="EMBL/GenBank/DDBJ databases">
        <title>Genome Sequence of the sulphate-reducing bacterium, Pseudodesulfovibrio portus JCM14722.</title>
        <authorList>
            <person name="Kondo R."/>
            <person name="Kataoka T."/>
        </authorList>
    </citation>
    <scope>NUCLEOTIDE SEQUENCE</scope>
    <source>
        <strain evidence="3">JCM 14722</strain>
    </source>
</reference>
<evidence type="ECO:0000313" key="4">
    <source>
        <dbReference type="Proteomes" id="UP001061361"/>
    </source>
</evidence>
<accession>A0ABN6RSN5</accession>